<dbReference type="PROSITE" id="PS51266">
    <property type="entry name" value="ZF_CHY"/>
    <property type="match status" value="1"/>
</dbReference>
<evidence type="ECO:0000256" key="1">
    <source>
        <dbReference type="ARBA" id="ARBA00022723"/>
    </source>
</evidence>
<keyword evidence="7" id="KW-1185">Reference proteome</keyword>
<evidence type="ECO:0000313" key="7">
    <source>
        <dbReference type="Proteomes" id="UP001396334"/>
    </source>
</evidence>
<accession>A0ABR2QUJ2</accession>
<name>A0ABR2QUJ2_9ROSI</name>
<protein>
    <recommendedName>
        <fullName evidence="5">CHY-type domain-containing protein</fullName>
    </recommendedName>
</protein>
<dbReference type="PANTHER" id="PTHR21319">
    <property type="entry name" value="RING FINGER AND CHY ZINC FINGER DOMAIN-CONTAINING PROTEIN 1"/>
    <property type="match status" value="1"/>
</dbReference>
<organism evidence="6 7">
    <name type="scientific">Hibiscus sabdariffa</name>
    <name type="common">roselle</name>
    <dbReference type="NCBI Taxonomy" id="183260"/>
    <lineage>
        <taxon>Eukaryota</taxon>
        <taxon>Viridiplantae</taxon>
        <taxon>Streptophyta</taxon>
        <taxon>Embryophyta</taxon>
        <taxon>Tracheophyta</taxon>
        <taxon>Spermatophyta</taxon>
        <taxon>Magnoliopsida</taxon>
        <taxon>eudicotyledons</taxon>
        <taxon>Gunneridae</taxon>
        <taxon>Pentapetalae</taxon>
        <taxon>rosids</taxon>
        <taxon>malvids</taxon>
        <taxon>Malvales</taxon>
        <taxon>Malvaceae</taxon>
        <taxon>Malvoideae</taxon>
        <taxon>Hibiscus</taxon>
    </lineage>
</organism>
<evidence type="ECO:0000259" key="5">
    <source>
        <dbReference type="PROSITE" id="PS51266"/>
    </source>
</evidence>
<evidence type="ECO:0000256" key="2">
    <source>
        <dbReference type="ARBA" id="ARBA00022771"/>
    </source>
</evidence>
<dbReference type="InterPro" id="IPR037274">
    <property type="entry name" value="Znf_CHY_sf"/>
</dbReference>
<sequence>MEEQKLSTETLQDVARQLALLAAQMNQLIKTNGEIDQSGKLVDNRDTPNIDDSYVFDEMFEPKKNDIEDTESIMKGKTQIIYFAEYDDQLQASQLMEQTSDLRGVKVLNFSKDAHPMRGTVGTPQVRGMVRSSQINVKVVELSEGGFVVTVMEYVVNSSQGNSILSYWDLIFSPTLVEMEASSTNQHPHFEKMGYGCQHYKRRCKMRAPFCNNFLSCHHYHNEIVNLLSNPFDRHELVRKDVKLFAWLVTLRSRLL</sequence>
<evidence type="ECO:0000256" key="3">
    <source>
        <dbReference type="ARBA" id="ARBA00022833"/>
    </source>
</evidence>
<evidence type="ECO:0000313" key="6">
    <source>
        <dbReference type="EMBL" id="KAK9004331.1"/>
    </source>
</evidence>
<evidence type="ECO:0000256" key="4">
    <source>
        <dbReference type="PROSITE-ProRule" id="PRU00601"/>
    </source>
</evidence>
<dbReference type="SUPFAM" id="SSF161219">
    <property type="entry name" value="CHY zinc finger-like"/>
    <property type="match status" value="1"/>
</dbReference>
<proteinExistence type="predicted"/>
<dbReference type="InterPro" id="IPR008913">
    <property type="entry name" value="Znf_CHY"/>
</dbReference>
<dbReference type="Proteomes" id="UP001396334">
    <property type="component" value="Unassembled WGS sequence"/>
</dbReference>
<dbReference type="PANTHER" id="PTHR21319:SF20">
    <property type="entry name" value="E3 UBIQUITIN-PROTEIN LIGASE MIEL1"/>
    <property type="match status" value="1"/>
</dbReference>
<reference evidence="6 7" key="1">
    <citation type="journal article" date="2024" name="G3 (Bethesda)">
        <title>Genome assembly of Hibiscus sabdariffa L. provides insights into metabolisms of medicinal natural products.</title>
        <authorList>
            <person name="Kim T."/>
        </authorList>
    </citation>
    <scope>NUCLEOTIDE SEQUENCE [LARGE SCALE GENOMIC DNA]</scope>
    <source>
        <strain evidence="6">TK-2024</strain>
        <tissue evidence="6">Old leaves</tissue>
    </source>
</reference>
<dbReference type="EMBL" id="JBBPBN010000031">
    <property type="protein sequence ID" value="KAK9004331.1"/>
    <property type="molecule type" value="Genomic_DNA"/>
</dbReference>
<comment type="caution">
    <text evidence="6">The sequence shown here is derived from an EMBL/GenBank/DDBJ whole genome shotgun (WGS) entry which is preliminary data.</text>
</comment>
<gene>
    <name evidence="6" type="ORF">V6N11_002133</name>
</gene>
<feature type="domain" description="CHY-type" evidence="5">
    <location>
        <begin position="190"/>
        <end position="256"/>
    </location>
</feature>
<keyword evidence="1" id="KW-0479">Metal-binding</keyword>
<keyword evidence="3" id="KW-0862">Zinc</keyword>
<keyword evidence="2 4" id="KW-0863">Zinc-finger</keyword>